<organism evidence="1 2">
    <name type="scientific">Eragrostis curvula</name>
    <name type="common">weeping love grass</name>
    <dbReference type="NCBI Taxonomy" id="38414"/>
    <lineage>
        <taxon>Eukaryota</taxon>
        <taxon>Viridiplantae</taxon>
        <taxon>Streptophyta</taxon>
        <taxon>Embryophyta</taxon>
        <taxon>Tracheophyta</taxon>
        <taxon>Spermatophyta</taxon>
        <taxon>Magnoliopsida</taxon>
        <taxon>Liliopsida</taxon>
        <taxon>Poales</taxon>
        <taxon>Poaceae</taxon>
        <taxon>PACMAD clade</taxon>
        <taxon>Chloridoideae</taxon>
        <taxon>Eragrostideae</taxon>
        <taxon>Eragrostidinae</taxon>
        <taxon>Eragrostis</taxon>
    </lineage>
</organism>
<accession>A0A5J9UMY9</accession>
<dbReference type="AlphaFoldDB" id="A0A5J9UMY9"/>
<feature type="non-terminal residue" evidence="1">
    <location>
        <position position="1"/>
    </location>
</feature>
<evidence type="ECO:0008006" key="3">
    <source>
        <dbReference type="Google" id="ProtNLM"/>
    </source>
</evidence>
<dbReference type="InterPro" id="IPR036872">
    <property type="entry name" value="CH_dom_sf"/>
</dbReference>
<comment type="caution">
    <text evidence="1">The sequence shown here is derived from an EMBL/GenBank/DDBJ whole genome shotgun (WGS) entry which is preliminary data.</text>
</comment>
<dbReference type="SUPFAM" id="SSF47576">
    <property type="entry name" value="Calponin-homology domain, CH-domain"/>
    <property type="match status" value="1"/>
</dbReference>
<dbReference type="EMBL" id="RWGY01000013">
    <property type="protein sequence ID" value="TVU24936.1"/>
    <property type="molecule type" value="Genomic_DNA"/>
</dbReference>
<sequence length="148" mass="16182">MAAHQSSPRRREIRLAVAEEGTTTGHLQLVGKKVQAKNIEVNKLVKGRPLDNLEFLQWLKRTCDSVNGGITNELALITLNYNLAERGSKGYKEPSLIGSSKSSQSLQANILSGPDSADGGPGVEKARNTLPKSISLNRFNCYLKRLHT</sequence>
<reference evidence="1 2" key="1">
    <citation type="journal article" date="2019" name="Sci. Rep.">
        <title>A high-quality genome of Eragrostis curvula grass provides insights into Poaceae evolution and supports new strategies to enhance forage quality.</title>
        <authorList>
            <person name="Carballo J."/>
            <person name="Santos B.A.C.M."/>
            <person name="Zappacosta D."/>
            <person name="Garbus I."/>
            <person name="Selva J.P."/>
            <person name="Gallo C.A."/>
            <person name="Diaz A."/>
            <person name="Albertini E."/>
            <person name="Caccamo M."/>
            <person name="Echenique V."/>
        </authorList>
    </citation>
    <scope>NUCLEOTIDE SEQUENCE [LARGE SCALE GENOMIC DNA]</scope>
    <source>
        <strain evidence="2">cv. Victoria</strain>
        <tissue evidence="1">Leaf</tissue>
    </source>
</reference>
<gene>
    <name evidence="1" type="ORF">EJB05_27406</name>
</gene>
<dbReference type="Gramene" id="TVU24936">
    <property type="protein sequence ID" value="TVU24936"/>
    <property type="gene ID" value="EJB05_27406"/>
</dbReference>
<dbReference type="Proteomes" id="UP000324897">
    <property type="component" value="Chromosome 2"/>
</dbReference>
<protein>
    <recommendedName>
        <fullName evidence="3">Calponin-homology (CH) domain-containing protein</fullName>
    </recommendedName>
</protein>
<dbReference type="InterPro" id="IPR027328">
    <property type="entry name" value="MAPRE"/>
</dbReference>
<keyword evidence="2" id="KW-1185">Reference proteome</keyword>
<name>A0A5J9UMY9_9POAL</name>
<dbReference type="GO" id="GO:0008017">
    <property type="term" value="F:microtubule binding"/>
    <property type="evidence" value="ECO:0007669"/>
    <property type="project" value="InterPro"/>
</dbReference>
<evidence type="ECO:0000313" key="2">
    <source>
        <dbReference type="Proteomes" id="UP000324897"/>
    </source>
</evidence>
<proteinExistence type="predicted"/>
<dbReference type="Gene3D" id="1.10.418.10">
    <property type="entry name" value="Calponin-like domain"/>
    <property type="match status" value="1"/>
</dbReference>
<evidence type="ECO:0000313" key="1">
    <source>
        <dbReference type="EMBL" id="TVU24936.1"/>
    </source>
</evidence>
<dbReference type="OrthoDB" id="2119228at2759"/>
<dbReference type="PANTHER" id="PTHR10623">
    <property type="entry name" value="MICROTUBULE-ASSOCIATED PROTEIN RP/EB FAMILY MEMBER"/>
    <property type="match status" value="1"/>
</dbReference>